<keyword evidence="9 12" id="KW-0460">Magnesium</keyword>
<dbReference type="EC" id="2.5.1.39" evidence="12 13"/>
<evidence type="ECO:0000256" key="4">
    <source>
        <dbReference type="ARBA" id="ARBA00022475"/>
    </source>
</evidence>
<dbReference type="Proteomes" id="UP000015559">
    <property type="component" value="Chromosome"/>
</dbReference>
<feature type="transmembrane region" description="Helical" evidence="12">
    <location>
        <begin position="266"/>
        <end position="285"/>
    </location>
</feature>
<comment type="similarity">
    <text evidence="3 12">Belongs to the UbiA prenyltransferase family.</text>
</comment>
<dbReference type="InterPro" id="IPR030470">
    <property type="entry name" value="UbiA_prenylTrfase_CS"/>
</dbReference>
<comment type="cofactor">
    <cofactor evidence="1 12">
        <name>Mg(2+)</name>
        <dbReference type="ChEBI" id="CHEBI:18420"/>
    </cofactor>
</comment>
<dbReference type="FunFam" id="1.10.357.140:FF:000002">
    <property type="entry name" value="4-hydroxybenzoate octaprenyltransferase"/>
    <property type="match status" value="1"/>
</dbReference>
<feature type="transmembrane region" description="Helical" evidence="12">
    <location>
        <begin position="88"/>
        <end position="108"/>
    </location>
</feature>
<dbReference type="AlphaFoldDB" id="S6AIK2"/>
<dbReference type="eggNOG" id="COG0382">
    <property type="taxonomic scope" value="Bacteria"/>
</dbReference>
<feature type="transmembrane region" description="Helical" evidence="12">
    <location>
        <begin position="141"/>
        <end position="159"/>
    </location>
</feature>
<dbReference type="Gene3D" id="1.10.357.140">
    <property type="entry name" value="UbiA prenyltransferase"/>
    <property type="match status" value="1"/>
</dbReference>
<dbReference type="GO" id="GO:0005886">
    <property type="term" value="C:plasma membrane"/>
    <property type="evidence" value="ECO:0007669"/>
    <property type="project" value="UniProtKB-SubCell"/>
</dbReference>
<evidence type="ECO:0000256" key="2">
    <source>
        <dbReference type="ARBA" id="ARBA00004141"/>
    </source>
</evidence>
<evidence type="ECO:0000256" key="10">
    <source>
        <dbReference type="ARBA" id="ARBA00022989"/>
    </source>
</evidence>
<evidence type="ECO:0000256" key="5">
    <source>
        <dbReference type="ARBA" id="ARBA00022519"/>
    </source>
</evidence>
<keyword evidence="5 12" id="KW-0997">Cell inner membrane</keyword>
<evidence type="ECO:0000256" key="13">
    <source>
        <dbReference type="NCBIfam" id="TIGR01474"/>
    </source>
</evidence>
<evidence type="ECO:0000313" key="15">
    <source>
        <dbReference type="Proteomes" id="UP000015559"/>
    </source>
</evidence>
<dbReference type="EMBL" id="AP013066">
    <property type="protein sequence ID" value="BAN34354.1"/>
    <property type="molecule type" value="Genomic_DNA"/>
</dbReference>
<name>S6AIK2_SULDS</name>
<comment type="subcellular location">
    <subcellularLocation>
        <location evidence="12">Cell inner membrane</location>
        <topology evidence="12">Multi-pass membrane protein</topology>
    </subcellularLocation>
    <subcellularLocation>
        <location evidence="2">Membrane</location>
        <topology evidence="2">Multi-pass membrane protein</topology>
    </subcellularLocation>
</comment>
<comment type="pathway">
    <text evidence="12">Cofactor biosynthesis; ubiquinone biosynthesis.</text>
</comment>
<keyword evidence="10 12" id="KW-1133">Transmembrane helix</keyword>
<proteinExistence type="inferred from homology"/>
<dbReference type="UniPathway" id="UPA00232"/>
<dbReference type="InterPro" id="IPR044878">
    <property type="entry name" value="UbiA_sf"/>
</dbReference>
<keyword evidence="7 12" id="KW-0831">Ubiquinone biosynthesis</keyword>
<feature type="transmembrane region" description="Helical" evidence="12">
    <location>
        <begin position="43"/>
        <end position="67"/>
    </location>
</feature>
<dbReference type="HAMAP" id="MF_01635">
    <property type="entry name" value="UbiA"/>
    <property type="match status" value="1"/>
</dbReference>
<evidence type="ECO:0000256" key="3">
    <source>
        <dbReference type="ARBA" id="ARBA00005985"/>
    </source>
</evidence>
<evidence type="ECO:0000256" key="8">
    <source>
        <dbReference type="ARBA" id="ARBA00022692"/>
    </source>
</evidence>
<dbReference type="Gene3D" id="1.20.120.1780">
    <property type="entry name" value="UbiA prenyltransferase"/>
    <property type="match status" value="1"/>
</dbReference>
<comment type="catalytic activity">
    <reaction evidence="12">
        <text>all-trans-octaprenyl diphosphate + 4-hydroxybenzoate = 4-hydroxy-3-(all-trans-octaprenyl)benzoate + diphosphate</text>
        <dbReference type="Rhea" id="RHEA:27782"/>
        <dbReference type="ChEBI" id="CHEBI:1617"/>
        <dbReference type="ChEBI" id="CHEBI:17879"/>
        <dbReference type="ChEBI" id="CHEBI:33019"/>
        <dbReference type="ChEBI" id="CHEBI:57711"/>
        <dbReference type="EC" id="2.5.1.39"/>
    </reaction>
</comment>
<evidence type="ECO:0000256" key="6">
    <source>
        <dbReference type="ARBA" id="ARBA00022679"/>
    </source>
</evidence>
<dbReference type="GO" id="GO:0006744">
    <property type="term" value="P:ubiquinone biosynthetic process"/>
    <property type="evidence" value="ECO:0007669"/>
    <property type="project" value="UniProtKB-UniRule"/>
</dbReference>
<feature type="transmembrane region" description="Helical" evidence="12">
    <location>
        <begin position="234"/>
        <end position="254"/>
    </location>
</feature>
<dbReference type="GO" id="GO:0008412">
    <property type="term" value="F:4-hydroxybenzoate polyprenyltransferase activity"/>
    <property type="evidence" value="ECO:0007669"/>
    <property type="project" value="UniProtKB-UniRule"/>
</dbReference>
<dbReference type="Pfam" id="PF01040">
    <property type="entry name" value="UbiA"/>
    <property type="match status" value="1"/>
</dbReference>
<protein>
    <recommendedName>
        <fullName evidence="12 13">4-hydroxybenzoate octaprenyltransferase</fullName>
        <ecNumber evidence="12 13">2.5.1.39</ecNumber>
    </recommendedName>
    <alternativeName>
        <fullName evidence="12">4-HB polyprenyltransferase</fullName>
    </alternativeName>
</protein>
<gene>
    <name evidence="12 14" type="primary">ubiA</name>
    <name evidence="14" type="ORF">SCD_n00506</name>
</gene>
<dbReference type="NCBIfam" id="TIGR01474">
    <property type="entry name" value="ubiA_proteo"/>
    <property type="match status" value="1"/>
</dbReference>
<evidence type="ECO:0000256" key="7">
    <source>
        <dbReference type="ARBA" id="ARBA00022688"/>
    </source>
</evidence>
<evidence type="ECO:0000256" key="12">
    <source>
        <dbReference type="HAMAP-Rule" id="MF_01635"/>
    </source>
</evidence>
<organism evidence="14 15">
    <name type="scientific">Sulfuricella denitrificans (strain DSM 22764 / NBRC 105220 / skB26)</name>
    <dbReference type="NCBI Taxonomy" id="1163617"/>
    <lineage>
        <taxon>Bacteria</taxon>
        <taxon>Pseudomonadati</taxon>
        <taxon>Pseudomonadota</taxon>
        <taxon>Betaproteobacteria</taxon>
        <taxon>Nitrosomonadales</taxon>
        <taxon>Sulfuricellaceae</taxon>
        <taxon>Sulfuricella</taxon>
    </lineage>
</organism>
<dbReference type="InterPro" id="IPR039653">
    <property type="entry name" value="Prenyltransferase"/>
</dbReference>
<accession>S6AIK2</accession>
<comment type="function">
    <text evidence="12">Catalyzes the prenylation of para-hydroxybenzoate (PHB) with an all-trans polyprenyl group. Mediates the second step in the final reaction sequence of ubiquinone-8 (UQ-8) biosynthesis, which is the condensation of the polyisoprenoid side chain with PHB, generating the first membrane-bound Q intermediate 3-octaprenyl-4-hydroxybenzoate.</text>
</comment>
<dbReference type="PANTHER" id="PTHR11048:SF28">
    <property type="entry name" value="4-HYDROXYBENZOATE POLYPRENYLTRANSFERASE, MITOCHONDRIAL"/>
    <property type="match status" value="1"/>
</dbReference>
<keyword evidence="11 12" id="KW-0472">Membrane</keyword>
<dbReference type="KEGG" id="sdr:SCD_n00506"/>
<dbReference type="PROSITE" id="PS00943">
    <property type="entry name" value="UBIA"/>
    <property type="match status" value="1"/>
</dbReference>
<dbReference type="InterPro" id="IPR000537">
    <property type="entry name" value="UbiA_prenyltransferase"/>
</dbReference>
<dbReference type="PANTHER" id="PTHR11048">
    <property type="entry name" value="PRENYLTRANSFERASES"/>
    <property type="match status" value="1"/>
</dbReference>
<dbReference type="FunFam" id="1.20.120.1780:FF:000001">
    <property type="entry name" value="4-hydroxybenzoate octaprenyltransferase"/>
    <property type="match status" value="1"/>
</dbReference>
<dbReference type="RefSeq" id="WP_009206699.1">
    <property type="nucleotide sequence ID" value="NC_022357.1"/>
</dbReference>
<dbReference type="HOGENOM" id="CLU_034879_1_0_4"/>
<dbReference type="CDD" id="cd13959">
    <property type="entry name" value="PT_UbiA_COQ2"/>
    <property type="match status" value="1"/>
</dbReference>
<feature type="transmembrane region" description="Helical" evidence="12">
    <location>
        <begin position="207"/>
        <end position="228"/>
    </location>
</feature>
<evidence type="ECO:0000256" key="9">
    <source>
        <dbReference type="ARBA" id="ARBA00022842"/>
    </source>
</evidence>
<keyword evidence="4 12" id="KW-1003">Cell membrane</keyword>
<keyword evidence="6 12" id="KW-0808">Transferase</keyword>
<evidence type="ECO:0000256" key="1">
    <source>
        <dbReference type="ARBA" id="ARBA00001946"/>
    </source>
</evidence>
<sequence>MTLAERFTLYERLMRLDKPIGILLLLWPTLWALWLSSDGSPNWIILCIFTLGTVLMRSAGCVINDFADRDFDPHVERTRNRPLAAGLVSKKEALVLFAVLVLLSFLLILRLNTLTLQLSVAAVFLAASYPFTKRFFAIPQAYLGIAFGFGIPMGFAAQTGSVPPVAWAMLAANVFWAIAYDTEYAMVDRDDDLRIGIKTSAITFGKYDILAVMLSYAATLAILAGVGLKLGLGLAYYAGLVTAAGIAAYHYTLIRQRERAKCFKAFLHNNWFGAAVFGGILLNHLNTTWLGMRGFL</sequence>
<dbReference type="InterPro" id="IPR006370">
    <property type="entry name" value="HB_polyprenyltransferase-like"/>
</dbReference>
<dbReference type="OrthoDB" id="9782418at2"/>
<evidence type="ECO:0000256" key="11">
    <source>
        <dbReference type="ARBA" id="ARBA00023136"/>
    </source>
</evidence>
<dbReference type="STRING" id="1163617.SCD_n00506"/>
<feature type="transmembrane region" description="Helical" evidence="12">
    <location>
        <begin position="165"/>
        <end position="186"/>
    </location>
</feature>
<keyword evidence="15" id="KW-1185">Reference proteome</keyword>
<keyword evidence="8 12" id="KW-0812">Transmembrane</keyword>
<feature type="transmembrane region" description="Helical" evidence="12">
    <location>
        <begin position="20"/>
        <end position="37"/>
    </location>
</feature>
<evidence type="ECO:0000313" key="14">
    <source>
        <dbReference type="EMBL" id="BAN34354.1"/>
    </source>
</evidence>
<reference evidence="14 15" key="1">
    <citation type="journal article" date="2012" name="Appl. Environ. Microbiol.">
        <title>Draft genome sequence of a psychrotolerant sulfur-oxidizing bacterium, Sulfuricella denitrificans skB26, and proteomic insights into cold adaptation.</title>
        <authorList>
            <person name="Watanabe T."/>
            <person name="Kojima H."/>
            <person name="Fukui M."/>
        </authorList>
    </citation>
    <scope>NUCLEOTIDE SEQUENCE [LARGE SCALE GENOMIC DNA]</scope>
    <source>
        <strain evidence="15">skB26</strain>
    </source>
</reference>